<evidence type="ECO:0000256" key="9">
    <source>
        <dbReference type="RuleBase" id="RU365093"/>
    </source>
</evidence>
<evidence type="ECO:0000259" key="11">
    <source>
        <dbReference type="Pfam" id="PF25994"/>
    </source>
</evidence>
<dbReference type="PANTHER" id="PTHR30386:SF26">
    <property type="entry name" value="TRANSPORT PROTEIN COMB"/>
    <property type="match status" value="1"/>
</dbReference>
<keyword evidence="14" id="KW-1185">Reference proteome</keyword>
<evidence type="ECO:0000256" key="7">
    <source>
        <dbReference type="ARBA" id="ARBA00022989"/>
    </source>
</evidence>
<evidence type="ECO:0000256" key="2">
    <source>
        <dbReference type="ARBA" id="ARBA00009477"/>
    </source>
</evidence>
<accession>A0ABQ2WPH5</accession>
<dbReference type="InterPro" id="IPR058982">
    <property type="entry name" value="Beta-barrel_AprE"/>
</dbReference>
<dbReference type="Pfam" id="PF25994">
    <property type="entry name" value="HH_AprE"/>
    <property type="match status" value="1"/>
</dbReference>
<dbReference type="EMBL" id="BMYR01000009">
    <property type="protein sequence ID" value="GGW67036.1"/>
    <property type="molecule type" value="Genomic_DNA"/>
</dbReference>
<evidence type="ECO:0000256" key="10">
    <source>
        <dbReference type="SAM" id="Coils"/>
    </source>
</evidence>
<keyword evidence="4 9" id="KW-1003">Cell membrane</keyword>
<comment type="similarity">
    <text evidence="2 9">Belongs to the membrane fusion protein (MFP) (TC 8.A.1) family.</text>
</comment>
<feature type="transmembrane region" description="Helical" evidence="9">
    <location>
        <begin position="65"/>
        <end position="82"/>
    </location>
</feature>
<organism evidence="13 14">
    <name type="scientific">Alishewanella tabrizica</name>
    <dbReference type="NCBI Taxonomy" id="671278"/>
    <lineage>
        <taxon>Bacteria</taxon>
        <taxon>Pseudomonadati</taxon>
        <taxon>Pseudomonadota</taxon>
        <taxon>Gammaproteobacteria</taxon>
        <taxon>Alteromonadales</taxon>
        <taxon>Alteromonadaceae</taxon>
        <taxon>Alishewanella</taxon>
    </lineage>
</organism>
<evidence type="ECO:0000313" key="14">
    <source>
        <dbReference type="Proteomes" id="UP000634667"/>
    </source>
</evidence>
<dbReference type="PANTHER" id="PTHR30386">
    <property type="entry name" value="MEMBRANE FUSION SUBUNIT OF EMRAB-TOLC MULTIDRUG EFFLUX PUMP"/>
    <property type="match status" value="1"/>
</dbReference>
<dbReference type="InterPro" id="IPR058781">
    <property type="entry name" value="HH_AprE-like"/>
</dbReference>
<dbReference type="InterPro" id="IPR010129">
    <property type="entry name" value="T1SS_HlyD"/>
</dbReference>
<reference evidence="14" key="1">
    <citation type="journal article" date="2019" name="Int. J. Syst. Evol. Microbiol.">
        <title>The Global Catalogue of Microorganisms (GCM) 10K type strain sequencing project: providing services to taxonomists for standard genome sequencing and annotation.</title>
        <authorList>
            <consortium name="The Broad Institute Genomics Platform"/>
            <consortium name="The Broad Institute Genome Sequencing Center for Infectious Disease"/>
            <person name="Wu L."/>
            <person name="Ma J."/>
        </authorList>
    </citation>
    <scope>NUCLEOTIDE SEQUENCE [LARGE SCALE GENOMIC DNA]</scope>
    <source>
        <strain evidence="14">KCTC 23723</strain>
    </source>
</reference>
<dbReference type="RefSeq" id="WP_189483448.1">
    <property type="nucleotide sequence ID" value="NZ_BMYR01000009.1"/>
</dbReference>
<dbReference type="Proteomes" id="UP000634667">
    <property type="component" value="Unassembled WGS sequence"/>
</dbReference>
<dbReference type="InterPro" id="IPR050739">
    <property type="entry name" value="MFP"/>
</dbReference>
<keyword evidence="8 9" id="KW-0472">Membrane</keyword>
<evidence type="ECO:0000256" key="3">
    <source>
        <dbReference type="ARBA" id="ARBA00022448"/>
    </source>
</evidence>
<keyword evidence="3 9" id="KW-0813">Transport</keyword>
<dbReference type="Pfam" id="PF26002">
    <property type="entry name" value="Beta-barrel_AprE"/>
    <property type="match status" value="1"/>
</dbReference>
<dbReference type="NCBIfam" id="TIGR01843">
    <property type="entry name" value="type_I_hlyD"/>
    <property type="match status" value="1"/>
</dbReference>
<keyword evidence="7 9" id="KW-1133">Transmembrane helix</keyword>
<evidence type="ECO:0000256" key="1">
    <source>
        <dbReference type="ARBA" id="ARBA00004377"/>
    </source>
</evidence>
<dbReference type="PROSITE" id="PS00543">
    <property type="entry name" value="HLYD_FAMILY"/>
    <property type="match status" value="1"/>
</dbReference>
<feature type="domain" description="AprE-like beta-barrel" evidence="12">
    <location>
        <begin position="363"/>
        <end position="449"/>
    </location>
</feature>
<comment type="caution">
    <text evidence="13">The sequence shown here is derived from an EMBL/GenBank/DDBJ whole genome shotgun (WGS) entry which is preliminary data.</text>
</comment>
<evidence type="ECO:0000259" key="12">
    <source>
        <dbReference type="Pfam" id="PF26002"/>
    </source>
</evidence>
<dbReference type="Gene3D" id="2.40.30.170">
    <property type="match status" value="1"/>
</dbReference>
<feature type="domain" description="AprE-like long alpha-helical hairpin" evidence="11">
    <location>
        <begin position="139"/>
        <end position="320"/>
    </location>
</feature>
<feature type="coiled-coil region" evidence="10">
    <location>
        <begin position="192"/>
        <end position="314"/>
    </location>
</feature>
<dbReference type="Gene3D" id="1.10.287.470">
    <property type="entry name" value="Helix hairpin bin"/>
    <property type="match status" value="1"/>
</dbReference>
<keyword evidence="10" id="KW-0175">Coiled coil</keyword>
<evidence type="ECO:0000256" key="5">
    <source>
        <dbReference type="ARBA" id="ARBA00022519"/>
    </source>
</evidence>
<dbReference type="InterPro" id="IPR006144">
    <property type="entry name" value="Secretion_HlyD_CS"/>
</dbReference>
<keyword evidence="6 9" id="KW-0812">Transmembrane</keyword>
<proteinExistence type="inferred from homology"/>
<protein>
    <recommendedName>
        <fullName evidence="9">Membrane fusion protein (MFP) family protein</fullName>
    </recommendedName>
</protein>
<evidence type="ECO:0000256" key="4">
    <source>
        <dbReference type="ARBA" id="ARBA00022475"/>
    </source>
</evidence>
<evidence type="ECO:0000313" key="13">
    <source>
        <dbReference type="EMBL" id="GGW67036.1"/>
    </source>
</evidence>
<keyword evidence="5 9" id="KW-0997">Cell inner membrane</keyword>
<evidence type="ECO:0000256" key="6">
    <source>
        <dbReference type="ARBA" id="ARBA00022692"/>
    </source>
</evidence>
<evidence type="ECO:0000256" key="8">
    <source>
        <dbReference type="ARBA" id="ARBA00023136"/>
    </source>
</evidence>
<sequence length="472" mass="52754">MNPQKKSLAEKQFNLLTLAEKRQTQHFIFLQKWYLKAKGINHTADWVEEAEWARIAQTPLRARKLLYFTLFAVIALLIWSALAKVDEIARASGRVIPSSQLQMVQALDGGLVQHILIREGQIVEEGQLLLQLDPTRVTSSLGESRALLFALQAEVSRLRALAQNKPITFPDELTNDMPALVMAEQRLYQTSLAELQQQQGALSELIEQKQQELNEAQAAVEQYAQIIRFSERELAVTRPLVSSGAVSDIDILRLERDLARAQGELNRSIANVNRATAAVREAEQRKTETELTVLNRWQTQLAESESKLAALMQAQAGLTDKVRQSEIRSPVRGTIQRLHINTVGGVITAGREVVDIVPLDDTLEIEAKIAPSDIAFIKVGQPAVLRFSAYDFSIFGGLAAEVSHISADTITDEKDITYYLIRLKTKQQAVDAELLIIPGMTAEVDIMTGKKSILSYLIKPFSRARHYALTER</sequence>
<gene>
    <name evidence="13" type="ORF">GCM10008111_23840</name>
</gene>
<dbReference type="Gene3D" id="2.40.50.100">
    <property type="match status" value="1"/>
</dbReference>
<dbReference type="PRINTS" id="PR01490">
    <property type="entry name" value="RTXTOXIND"/>
</dbReference>
<comment type="subcellular location">
    <subcellularLocation>
        <location evidence="1 9">Cell inner membrane</location>
        <topology evidence="1 9">Single-pass membrane protein</topology>
    </subcellularLocation>
</comment>
<name>A0ABQ2WPH5_9ALTE</name>